<proteinExistence type="inferred from homology"/>
<dbReference type="SFLD" id="SFLDG01016">
    <property type="entry name" value="Prenyltransferase_Like_2"/>
    <property type="match status" value="1"/>
</dbReference>
<dbReference type="Pfam" id="PF13243">
    <property type="entry name" value="SQHop_cyclase_C"/>
    <property type="match status" value="1"/>
</dbReference>
<dbReference type="NCBIfam" id="TIGR01507">
    <property type="entry name" value="hopene_cyclase"/>
    <property type="match status" value="1"/>
</dbReference>
<dbReference type="EC" id="5.4.99.-" evidence="3"/>
<dbReference type="NCBIfam" id="TIGR01787">
    <property type="entry name" value="squalene_cyclas"/>
    <property type="match status" value="1"/>
</dbReference>
<dbReference type="InterPro" id="IPR032697">
    <property type="entry name" value="SQ_cyclase_N"/>
</dbReference>
<dbReference type="GO" id="GO:0016866">
    <property type="term" value="F:intramolecular transferase activity"/>
    <property type="evidence" value="ECO:0007669"/>
    <property type="project" value="InterPro"/>
</dbReference>
<dbReference type="Proteomes" id="UP000316270">
    <property type="component" value="Chromosome 3"/>
</dbReference>
<dbReference type="PANTHER" id="PTHR11764">
    <property type="entry name" value="TERPENE CYCLASE/MUTASE FAMILY MEMBER"/>
    <property type="match status" value="1"/>
</dbReference>
<evidence type="ECO:0000313" key="7">
    <source>
        <dbReference type="Proteomes" id="UP000316270"/>
    </source>
</evidence>
<dbReference type="GO" id="GO:0016104">
    <property type="term" value="P:triterpenoid biosynthetic process"/>
    <property type="evidence" value="ECO:0007669"/>
    <property type="project" value="InterPro"/>
</dbReference>
<dbReference type="EMBL" id="CP042187">
    <property type="protein sequence ID" value="QDS69474.1"/>
    <property type="molecule type" value="Genomic_DNA"/>
</dbReference>
<feature type="domain" description="Squalene cyclase N-terminal" evidence="5">
    <location>
        <begin position="28"/>
        <end position="323"/>
    </location>
</feature>
<evidence type="ECO:0000259" key="4">
    <source>
        <dbReference type="Pfam" id="PF13243"/>
    </source>
</evidence>
<organism evidence="6 7">
    <name type="scientific">Venturia effusa</name>
    <dbReference type="NCBI Taxonomy" id="50376"/>
    <lineage>
        <taxon>Eukaryota</taxon>
        <taxon>Fungi</taxon>
        <taxon>Dikarya</taxon>
        <taxon>Ascomycota</taxon>
        <taxon>Pezizomycotina</taxon>
        <taxon>Dothideomycetes</taxon>
        <taxon>Pleosporomycetidae</taxon>
        <taxon>Venturiales</taxon>
        <taxon>Venturiaceae</taxon>
        <taxon>Venturia</taxon>
    </lineage>
</organism>
<name>A0A517L1G0_9PEZI</name>
<dbReference type="AlphaFoldDB" id="A0A517L1G0"/>
<dbReference type="InterPro" id="IPR018333">
    <property type="entry name" value="Squalene_cyclase"/>
</dbReference>
<evidence type="ECO:0000256" key="3">
    <source>
        <dbReference type="RuleBase" id="RU362003"/>
    </source>
</evidence>
<protein>
    <recommendedName>
        <fullName evidence="3">Terpene cyclase/mutase family member</fullName>
        <ecNumber evidence="3">5.4.99.-</ecNumber>
    </recommendedName>
</protein>
<evidence type="ECO:0000259" key="5">
    <source>
        <dbReference type="Pfam" id="PF13249"/>
    </source>
</evidence>
<evidence type="ECO:0000256" key="2">
    <source>
        <dbReference type="ARBA" id="ARBA00023235"/>
    </source>
</evidence>
<dbReference type="InterPro" id="IPR008930">
    <property type="entry name" value="Terpenoid_cyclase/PrenylTrfase"/>
</dbReference>
<dbReference type="OrthoDB" id="21502at2759"/>
<evidence type="ECO:0000256" key="1">
    <source>
        <dbReference type="ARBA" id="ARBA00022737"/>
    </source>
</evidence>
<gene>
    <name evidence="6" type="ORF">FKW77_006350</name>
</gene>
<keyword evidence="2 3" id="KW-0413">Isomerase</keyword>
<keyword evidence="1" id="KW-0677">Repeat</keyword>
<feature type="domain" description="Squalene cyclase C-terminal" evidence="4">
    <location>
        <begin position="333"/>
        <end position="669"/>
    </location>
</feature>
<accession>A0A517L1G0</accession>
<dbReference type="SUPFAM" id="SSF48239">
    <property type="entry name" value="Terpenoid cyclases/Protein prenyltransferases"/>
    <property type="match status" value="2"/>
</dbReference>
<sequence>MLDHSESAHLFHRLSDHNFLSNVRGSLKKATDYTFARSKPDGHWAGEIRSNVTITAEYVFLYQSLGKAIPGGSESVQKFILSQQNADGSWSLAPDYAGDVSTSSEAYLALKMLGMSKTALAMRAARSFILKAGGVAKVRIFTRIFFAQFGLFPWDAVPQLPAEFVLLMAASPVNIYAMASWARSTVIPMLIIRHHEKIYPIQNVTGRQDVYLDELWLDSSSKMVPYSPSLIDLWDTDFVTIIFTAADKLLWALKGMRYLPTRYYARRQCIHWILSRQEKQGDWAGIVIPMNVSIQALLLEGYKFEDAEVQRGLQAIERFAVADAQGKRIQPCVSPTWDTVLMVQALCDADIDPTDPRLRLAAKWIKSRQNIGPEGDWRINNPKLQPGGFSFEHFNTWYPDTDDTTAAILALVKHNPSSIDSSTVSRAAHWICGMQNSDGGWGAFDRQNNKLWLNRIPFSDMNALCDPSTADVTGHILEAFALILETANHEFIDPALHDKIAKACEGAIWYLHQQQESTGAWFGRWGSNYIYGTSGVLCGLAYFAKERVDVKNMVDDAISWLRYIQNQDGGWGEGLDSYKEHRRAGIGPSTPSQTAWALMALIPYVDPDDDTIKHGIEYLLRTQTDVDEEGNGASWPERLYTGTGFPEHFYFGYEYYRHYFPMMALGRYLKVLDGKERERSAEEIAPDMPVLGKVLHEKRDSVMSI</sequence>
<dbReference type="InterPro" id="IPR032696">
    <property type="entry name" value="SQ_cyclase_C"/>
</dbReference>
<evidence type="ECO:0000313" key="6">
    <source>
        <dbReference type="EMBL" id="QDS69474.1"/>
    </source>
</evidence>
<dbReference type="Pfam" id="PF13249">
    <property type="entry name" value="SQHop_cyclase_N"/>
    <property type="match status" value="1"/>
</dbReference>
<dbReference type="STRING" id="50376.A0A517L1G0"/>
<comment type="similarity">
    <text evidence="3">Belongs to the terpene cyclase/mutase family.</text>
</comment>
<dbReference type="Gene3D" id="1.50.10.20">
    <property type="match status" value="2"/>
</dbReference>
<reference evidence="6 7" key="1">
    <citation type="submission" date="2019-07" db="EMBL/GenBank/DDBJ databases">
        <title>Finished genome of Venturia effusa.</title>
        <authorList>
            <person name="Young C.A."/>
            <person name="Cox M.P."/>
            <person name="Ganley A.R.D."/>
            <person name="David W.J."/>
        </authorList>
    </citation>
    <scope>NUCLEOTIDE SEQUENCE [LARGE SCALE GENOMIC DNA]</scope>
    <source>
        <strain evidence="7">albino</strain>
    </source>
</reference>
<keyword evidence="7" id="KW-1185">Reference proteome</keyword>
<dbReference type="GO" id="GO:0005811">
    <property type="term" value="C:lipid droplet"/>
    <property type="evidence" value="ECO:0007669"/>
    <property type="project" value="InterPro"/>
</dbReference>
<dbReference type="PANTHER" id="PTHR11764:SF82">
    <property type="entry name" value="TERPENE CYCLASE_MUTASE FAMILY MEMBER"/>
    <property type="match status" value="1"/>
</dbReference>
<dbReference type="InterPro" id="IPR006400">
    <property type="entry name" value="Hopene-cyclase"/>
</dbReference>